<dbReference type="GO" id="GO:0003899">
    <property type="term" value="F:DNA-directed RNA polymerase activity"/>
    <property type="evidence" value="ECO:0007669"/>
    <property type="project" value="InterPro"/>
</dbReference>
<dbReference type="Proteomes" id="UP000199169">
    <property type="component" value="Unassembled WGS sequence"/>
</dbReference>
<dbReference type="GO" id="GO:0003677">
    <property type="term" value="F:DNA binding"/>
    <property type="evidence" value="ECO:0007669"/>
    <property type="project" value="InterPro"/>
</dbReference>
<gene>
    <name evidence="2" type="ORF">ACCAA_1170023</name>
</gene>
<dbReference type="EMBL" id="FLQX01000021">
    <property type="protein sequence ID" value="SBT03880.1"/>
    <property type="molecule type" value="Genomic_DNA"/>
</dbReference>
<dbReference type="SUPFAM" id="SSF47789">
    <property type="entry name" value="C-terminal domain of RNA polymerase alpha subunit"/>
    <property type="match status" value="1"/>
</dbReference>
<sequence>MMWRWGESPIVSVTIGPDEEVVDVLDLPFRAGNALRAGDINTMADLLARSKEELLQLPNFGKKSLNEVIDALDKRGLALGHSIPTPGRERRGFCGLAVRPEFL</sequence>
<keyword evidence="3" id="KW-1185">Reference proteome</keyword>
<accession>A0A1A8XFD8</accession>
<proteinExistence type="predicted"/>
<organism evidence="2 3">
    <name type="scientific">Candidatus Accumulibacter aalborgensis</name>
    <dbReference type="NCBI Taxonomy" id="1860102"/>
    <lineage>
        <taxon>Bacteria</taxon>
        <taxon>Pseudomonadati</taxon>
        <taxon>Pseudomonadota</taxon>
        <taxon>Betaproteobacteria</taxon>
        <taxon>Candidatus Accumulibacter</taxon>
    </lineage>
</organism>
<feature type="domain" description="RNA polymerase alpha subunit C-terminal" evidence="1">
    <location>
        <begin position="22"/>
        <end position="73"/>
    </location>
</feature>
<evidence type="ECO:0000259" key="1">
    <source>
        <dbReference type="Pfam" id="PF03118"/>
    </source>
</evidence>
<dbReference type="InterPro" id="IPR011260">
    <property type="entry name" value="RNAP_asu_C"/>
</dbReference>
<dbReference type="GO" id="GO:0006351">
    <property type="term" value="P:DNA-templated transcription"/>
    <property type="evidence" value="ECO:0007669"/>
    <property type="project" value="InterPro"/>
</dbReference>
<reference evidence="2 3" key="1">
    <citation type="submission" date="2016-06" db="EMBL/GenBank/DDBJ databases">
        <authorList>
            <person name="Kjaerup R.B."/>
            <person name="Dalgaard T.S."/>
            <person name="Juul-Madsen H.R."/>
        </authorList>
    </citation>
    <scope>NUCLEOTIDE SEQUENCE [LARGE SCALE GENOMIC DNA]</scope>
    <source>
        <strain evidence="2">3</strain>
    </source>
</reference>
<dbReference type="STRING" id="1860102.ACCAA_1170023"/>
<dbReference type="AlphaFoldDB" id="A0A1A8XFD8"/>
<protein>
    <recommendedName>
        <fullName evidence="1">RNA polymerase alpha subunit C-terminal domain-containing protein</fullName>
    </recommendedName>
</protein>
<evidence type="ECO:0000313" key="3">
    <source>
        <dbReference type="Proteomes" id="UP000199169"/>
    </source>
</evidence>
<dbReference type="Pfam" id="PF03118">
    <property type="entry name" value="RNA_pol_A_CTD"/>
    <property type="match status" value="1"/>
</dbReference>
<evidence type="ECO:0000313" key="2">
    <source>
        <dbReference type="EMBL" id="SBT03880.1"/>
    </source>
</evidence>
<dbReference type="Gene3D" id="1.10.150.20">
    <property type="entry name" value="5' to 3' exonuclease, C-terminal subdomain"/>
    <property type="match status" value="1"/>
</dbReference>
<name>A0A1A8XFD8_9PROT</name>